<keyword evidence="2" id="KW-1185">Reference proteome</keyword>
<protein>
    <submittedName>
        <fullName evidence="1">Uncharacterized protein</fullName>
    </submittedName>
</protein>
<reference evidence="1 2" key="1">
    <citation type="submission" date="2021-03" db="EMBL/GenBank/DDBJ databases">
        <title>Sequencing the genomes of 1000 actinobacteria strains.</title>
        <authorList>
            <person name="Klenk H.-P."/>
        </authorList>
    </citation>
    <scope>NUCLEOTIDE SEQUENCE [LARGE SCALE GENOMIC DNA]</scope>
    <source>
        <strain evidence="1 2">DSM 45510</strain>
    </source>
</reference>
<sequence>MPVGSPIRELLFTDFDGKPVEDPDDVITEAFDDPRYTARIEPLRAVLGDESADPYDRFLACCALASWAEREGYAAVAAAAAQSDQVVWHGALTDHRYSVDETFAHLAGTMYLSEDLTEAKGTEADRLAALRALLAIADEQYFDWRLAFALNAKSLPPVLDLLPEVVRRGIRRLTDGPRPSFDLGTQLADLIAAATVVDESLAVELGMELARVDASVRTTTHLAAVVARGKTQVSATFAEYLKSVGDAGAREAVDEAISER</sequence>
<evidence type="ECO:0000313" key="1">
    <source>
        <dbReference type="EMBL" id="MBP2185326.1"/>
    </source>
</evidence>
<comment type="caution">
    <text evidence="1">The sequence shown here is derived from an EMBL/GenBank/DDBJ whole genome shotgun (WGS) entry which is preliminary data.</text>
</comment>
<proteinExistence type="predicted"/>
<dbReference type="Proteomes" id="UP000741013">
    <property type="component" value="Unassembled WGS sequence"/>
</dbReference>
<accession>A0ABS4Q0X3</accession>
<dbReference type="EMBL" id="JAGGMS010000001">
    <property type="protein sequence ID" value="MBP2185326.1"/>
    <property type="molecule type" value="Genomic_DNA"/>
</dbReference>
<gene>
    <name evidence="1" type="ORF">JOM49_006852</name>
</gene>
<evidence type="ECO:0000313" key="2">
    <source>
        <dbReference type="Proteomes" id="UP000741013"/>
    </source>
</evidence>
<organism evidence="1 2">
    <name type="scientific">Amycolatopsis magusensis</name>
    <dbReference type="NCBI Taxonomy" id="882444"/>
    <lineage>
        <taxon>Bacteria</taxon>
        <taxon>Bacillati</taxon>
        <taxon>Actinomycetota</taxon>
        <taxon>Actinomycetes</taxon>
        <taxon>Pseudonocardiales</taxon>
        <taxon>Pseudonocardiaceae</taxon>
        <taxon>Amycolatopsis</taxon>
    </lineage>
</organism>
<dbReference type="RefSeq" id="WP_209668227.1">
    <property type="nucleotide sequence ID" value="NZ_JAGGMS010000001.1"/>
</dbReference>
<name>A0ABS4Q0X3_9PSEU</name>